<dbReference type="KEGG" id="mlv:CVS47_00828"/>
<dbReference type="SUPFAM" id="SSF88946">
    <property type="entry name" value="Sigma2 domain of RNA polymerase sigma factors"/>
    <property type="match status" value="1"/>
</dbReference>
<dbReference type="InterPro" id="IPR013325">
    <property type="entry name" value="RNA_pol_sigma_r2"/>
</dbReference>
<dbReference type="InterPro" id="IPR014284">
    <property type="entry name" value="RNA_pol_sigma-70_dom"/>
</dbReference>
<keyword evidence="4" id="KW-0238">DNA-binding</keyword>
<dbReference type="CDD" id="cd06171">
    <property type="entry name" value="Sigma70_r4"/>
    <property type="match status" value="1"/>
</dbReference>
<dbReference type="InterPro" id="IPR013324">
    <property type="entry name" value="RNA_pol_sigma_r3/r4-like"/>
</dbReference>
<dbReference type="SUPFAM" id="SSF88659">
    <property type="entry name" value="Sigma3 and sigma4 domains of RNA polymerase sigma factors"/>
    <property type="match status" value="1"/>
</dbReference>
<evidence type="ECO:0000256" key="1">
    <source>
        <dbReference type="ARBA" id="ARBA00010641"/>
    </source>
</evidence>
<dbReference type="Pfam" id="PF04545">
    <property type="entry name" value="Sigma70_r4"/>
    <property type="match status" value="1"/>
</dbReference>
<sequence>MCPAELADLIERTALKDVPAFGEVYDALARRVFGLIVRVIDNRALAEEIHQDVFLEMWNKAGAFDRSRGSASTWALTIAHRRAIDGVRARRAHRERDHSAGLRDIALSVEDVSESVMHREDARRLRQALETLSERERLFLHLAYSEGRSQSEIAALTGTPLGTVKTVTRTALTRLRATLTGAGSRSDVAVRRPAVVAGERRPLPSR</sequence>
<dbReference type="InterPro" id="IPR007630">
    <property type="entry name" value="RNA_pol_sigma70_r4"/>
</dbReference>
<dbReference type="AlphaFoldDB" id="A0A3Q9IXH3"/>
<dbReference type="InterPro" id="IPR007627">
    <property type="entry name" value="RNA_pol_sigma70_r2"/>
</dbReference>
<dbReference type="Pfam" id="PF04542">
    <property type="entry name" value="Sigma70_r2"/>
    <property type="match status" value="1"/>
</dbReference>
<feature type="domain" description="RNA polymerase sigma-70 region 4" evidence="7">
    <location>
        <begin position="128"/>
        <end position="177"/>
    </location>
</feature>
<keyword evidence="9" id="KW-1185">Reference proteome</keyword>
<keyword evidence="5" id="KW-0804">Transcription</keyword>
<dbReference type="Proteomes" id="UP000276888">
    <property type="component" value="Chromosome"/>
</dbReference>
<evidence type="ECO:0000256" key="3">
    <source>
        <dbReference type="ARBA" id="ARBA00023082"/>
    </source>
</evidence>
<reference evidence="8 9" key="1">
    <citation type="submission" date="2018-08" db="EMBL/GenBank/DDBJ databases">
        <title>Microbacterium lemovicicum sp. nov., a bacterium isolated from a natural uranium-rich soil.</title>
        <authorList>
            <person name="ORTET P."/>
        </authorList>
    </citation>
    <scope>NUCLEOTIDE SEQUENCE [LARGE SCALE GENOMIC DNA]</scope>
    <source>
        <strain evidence="8 9">Viu22</strain>
    </source>
</reference>
<dbReference type="PANTHER" id="PTHR43133">
    <property type="entry name" value="RNA POLYMERASE ECF-TYPE SIGMA FACTO"/>
    <property type="match status" value="1"/>
</dbReference>
<name>A0A3Q9IXH3_9MICO</name>
<proteinExistence type="inferred from homology"/>
<dbReference type="InterPro" id="IPR036388">
    <property type="entry name" value="WH-like_DNA-bd_sf"/>
</dbReference>
<evidence type="ECO:0000313" key="9">
    <source>
        <dbReference type="Proteomes" id="UP000276888"/>
    </source>
</evidence>
<dbReference type="EMBL" id="CP031423">
    <property type="protein sequence ID" value="AZS36228.1"/>
    <property type="molecule type" value="Genomic_DNA"/>
</dbReference>
<dbReference type="PANTHER" id="PTHR43133:SF62">
    <property type="entry name" value="RNA POLYMERASE SIGMA FACTOR SIGZ"/>
    <property type="match status" value="1"/>
</dbReference>
<evidence type="ECO:0000256" key="2">
    <source>
        <dbReference type="ARBA" id="ARBA00023015"/>
    </source>
</evidence>
<feature type="domain" description="RNA polymerase sigma-70 region 2" evidence="6">
    <location>
        <begin position="25"/>
        <end position="91"/>
    </location>
</feature>
<keyword evidence="2" id="KW-0805">Transcription regulation</keyword>
<dbReference type="GO" id="GO:0003677">
    <property type="term" value="F:DNA binding"/>
    <property type="evidence" value="ECO:0007669"/>
    <property type="project" value="UniProtKB-KW"/>
</dbReference>
<dbReference type="GO" id="GO:0006352">
    <property type="term" value="P:DNA-templated transcription initiation"/>
    <property type="evidence" value="ECO:0007669"/>
    <property type="project" value="InterPro"/>
</dbReference>
<protein>
    <submittedName>
        <fullName evidence="8">ECF RNA polymerase sigma factor SigK</fullName>
    </submittedName>
</protein>
<evidence type="ECO:0000313" key="8">
    <source>
        <dbReference type="EMBL" id="AZS36228.1"/>
    </source>
</evidence>
<keyword evidence="3" id="KW-0731">Sigma factor</keyword>
<evidence type="ECO:0000256" key="5">
    <source>
        <dbReference type="ARBA" id="ARBA00023163"/>
    </source>
</evidence>
<evidence type="ECO:0000259" key="7">
    <source>
        <dbReference type="Pfam" id="PF04545"/>
    </source>
</evidence>
<accession>A0A3Q9IXH3</accession>
<dbReference type="Gene3D" id="1.10.10.10">
    <property type="entry name" value="Winged helix-like DNA-binding domain superfamily/Winged helix DNA-binding domain"/>
    <property type="match status" value="1"/>
</dbReference>
<organism evidence="8 9">
    <name type="scientific">Microbacterium lemovicicum</name>
    <dbReference type="NCBI Taxonomy" id="1072463"/>
    <lineage>
        <taxon>Bacteria</taxon>
        <taxon>Bacillati</taxon>
        <taxon>Actinomycetota</taxon>
        <taxon>Actinomycetes</taxon>
        <taxon>Micrococcales</taxon>
        <taxon>Microbacteriaceae</taxon>
        <taxon>Microbacterium</taxon>
    </lineage>
</organism>
<gene>
    <name evidence="8" type="primary">sigK_2</name>
    <name evidence="8" type="ORF">CVS47_00828</name>
</gene>
<evidence type="ECO:0000259" key="6">
    <source>
        <dbReference type="Pfam" id="PF04542"/>
    </source>
</evidence>
<dbReference type="GO" id="GO:0016987">
    <property type="term" value="F:sigma factor activity"/>
    <property type="evidence" value="ECO:0007669"/>
    <property type="project" value="UniProtKB-KW"/>
</dbReference>
<evidence type="ECO:0000256" key="4">
    <source>
        <dbReference type="ARBA" id="ARBA00023125"/>
    </source>
</evidence>
<dbReference type="InterPro" id="IPR039425">
    <property type="entry name" value="RNA_pol_sigma-70-like"/>
</dbReference>
<dbReference type="NCBIfam" id="TIGR02937">
    <property type="entry name" value="sigma70-ECF"/>
    <property type="match status" value="1"/>
</dbReference>
<comment type="similarity">
    <text evidence="1">Belongs to the sigma-70 factor family. ECF subfamily.</text>
</comment>
<dbReference type="Gene3D" id="1.10.1740.10">
    <property type="match status" value="1"/>
</dbReference>